<organism evidence="1 2">
    <name type="scientific">Longicatena caecimuris</name>
    <dbReference type="NCBI Taxonomy" id="1796635"/>
    <lineage>
        <taxon>Bacteria</taxon>
        <taxon>Bacillati</taxon>
        <taxon>Bacillota</taxon>
        <taxon>Erysipelotrichia</taxon>
        <taxon>Erysipelotrichales</taxon>
        <taxon>Erysipelotrichaceae</taxon>
        <taxon>Longicatena</taxon>
    </lineage>
</organism>
<dbReference type="Proteomes" id="UP000295773">
    <property type="component" value="Unassembled WGS sequence"/>
</dbReference>
<name>A0A4R3TGB4_9FIRM</name>
<proteinExistence type="predicted"/>
<comment type="caution">
    <text evidence="1">The sequence shown here is derived from an EMBL/GenBank/DDBJ whole genome shotgun (WGS) entry which is preliminary data.</text>
</comment>
<dbReference type="PANTHER" id="PTHR43741">
    <property type="entry name" value="FMN-DEPENDENT NADH-AZOREDUCTASE 1"/>
    <property type="match status" value="1"/>
</dbReference>
<dbReference type="InterPro" id="IPR050104">
    <property type="entry name" value="FMN-dep_NADH:Q_OxRdtase_AzoR1"/>
</dbReference>
<reference evidence="1 2" key="1">
    <citation type="submission" date="2019-03" db="EMBL/GenBank/DDBJ databases">
        <title>Genomic Encyclopedia of Type Strains, Phase IV (KMG-IV): sequencing the most valuable type-strain genomes for metagenomic binning, comparative biology and taxonomic classification.</title>
        <authorList>
            <person name="Goeker M."/>
        </authorList>
    </citation>
    <scope>NUCLEOTIDE SEQUENCE [LARGE SCALE GENOMIC DNA]</scope>
    <source>
        <strain evidence="1 2">DSM 29481</strain>
    </source>
</reference>
<dbReference type="Gene3D" id="3.40.50.360">
    <property type="match status" value="1"/>
</dbReference>
<keyword evidence="2" id="KW-1185">Reference proteome</keyword>
<evidence type="ECO:0000313" key="2">
    <source>
        <dbReference type="Proteomes" id="UP000295773"/>
    </source>
</evidence>
<dbReference type="SUPFAM" id="SSF52218">
    <property type="entry name" value="Flavoproteins"/>
    <property type="match status" value="1"/>
</dbReference>
<dbReference type="EMBL" id="SMBP01000008">
    <property type="protein sequence ID" value="TCU60244.1"/>
    <property type="molecule type" value="Genomic_DNA"/>
</dbReference>
<accession>A0A4R3TGB4</accession>
<dbReference type="AlphaFoldDB" id="A0A4R3TGB4"/>
<protein>
    <submittedName>
        <fullName evidence="1">NADPH-dependent FMN reductase</fullName>
    </submittedName>
</protein>
<dbReference type="RefSeq" id="WP_132224616.1">
    <property type="nucleotide sequence ID" value="NZ_JANKBG010000008.1"/>
</dbReference>
<dbReference type="PANTHER" id="PTHR43741:SF3">
    <property type="entry name" value="NADPH-DEPENDENT FMN REDUCTASE-LIKE DOMAIN-CONTAINING PROTEIN"/>
    <property type="match status" value="1"/>
</dbReference>
<gene>
    <name evidence="1" type="ORF">EDD61_108103</name>
</gene>
<sequence length="167" mass="19362">MKVILHDLAQAEWSTFALPLDNNTRIIDHTKVIHPCVGCFGCWTKTPGQCVIQDEYQKIGALFGNTDELMIISRCLFGSYSSFIKNVIDRSIAYFLPFFEIRQGEMHHKVRYHNTIQFRVFFYGEDLSENEKKTAKLLVEANVQNFNGILKQVCFVDSYEKLKELVI</sequence>
<dbReference type="InterPro" id="IPR029039">
    <property type="entry name" value="Flavoprotein-like_sf"/>
</dbReference>
<evidence type="ECO:0000313" key="1">
    <source>
        <dbReference type="EMBL" id="TCU60244.1"/>
    </source>
</evidence>